<feature type="region of interest" description="Disordered" evidence="1">
    <location>
        <begin position="168"/>
        <end position="226"/>
    </location>
</feature>
<feature type="compositionally biased region" description="Polar residues" evidence="1">
    <location>
        <begin position="174"/>
        <end position="195"/>
    </location>
</feature>
<evidence type="ECO:0000313" key="2">
    <source>
        <dbReference type="EMBL" id="CAI2361427.1"/>
    </source>
</evidence>
<sequence length="325" mass="37267">MSSKRIVNQAFLDKFKDKIQKMNRAGDLFFKSSSSEDKKTTTNSIKSGREKSRNYYRIFQKSEQSTTITSSFVQKKPKENKKRSHDEKLEIFTKIEPRRESNQPLSFLSLPKISKNDILQKAKNLRLKVGQSMNISSMDFQEVMGSPKDAQRGQGVIEMRLKLRYLKDSKKTQNKLSSDSSLNPKTGRTRYTNSILRRERKKIESSPQKTQRGVLERGNKKKGLLPSLRRANLKTYLNGFETFGKLVTPTGKKMKLIKSKNLTKRANSLNRSALRTPRFEPYDPSKDEGSPISRSISDCKVNMVSMPSNISNKSCKKRLVIGLKK</sequence>
<dbReference type="AlphaFoldDB" id="A0AAD1X7B1"/>
<accession>A0AAD1X7B1</accession>
<keyword evidence="3" id="KW-1185">Reference proteome</keyword>
<comment type="caution">
    <text evidence="2">The sequence shown here is derived from an EMBL/GenBank/DDBJ whole genome shotgun (WGS) entry which is preliminary data.</text>
</comment>
<feature type="region of interest" description="Disordered" evidence="1">
    <location>
        <begin position="273"/>
        <end position="294"/>
    </location>
</feature>
<feature type="compositionally biased region" description="Basic and acidic residues" evidence="1">
    <location>
        <begin position="277"/>
        <end position="289"/>
    </location>
</feature>
<proteinExistence type="predicted"/>
<organism evidence="2 3">
    <name type="scientific">Euplotes crassus</name>
    <dbReference type="NCBI Taxonomy" id="5936"/>
    <lineage>
        <taxon>Eukaryota</taxon>
        <taxon>Sar</taxon>
        <taxon>Alveolata</taxon>
        <taxon>Ciliophora</taxon>
        <taxon>Intramacronucleata</taxon>
        <taxon>Spirotrichea</taxon>
        <taxon>Hypotrichia</taxon>
        <taxon>Euplotida</taxon>
        <taxon>Euplotidae</taxon>
        <taxon>Moneuplotes</taxon>
    </lineage>
</organism>
<protein>
    <submittedName>
        <fullName evidence="2">Uncharacterized protein</fullName>
    </submittedName>
</protein>
<name>A0AAD1X7B1_EUPCR</name>
<dbReference type="Proteomes" id="UP001295684">
    <property type="component" value="Unassembled WGS sequence"/>
</dbReference>
<dbReference type="EMBL" id="CAMPGE010002618">
    <property type="protein sequence ID" value="CAI2361427.1"/>
    <property type="molecule type" value="Genomic_DNA"/>
</dbReference>
<feature type="region of interest" description="Disordered" evidence="1">
    <location>
        <begin position="30"/>
        <end position="53"/>
    </location>
</feature>
<reference evidence="2" key="1">
    <citation type="submission" date="2023-07" db="EMBL/GenBank/DDBJ databases">
        <authorList>
            <consortium name="AG Swart"/>
            <person name="Singh M."/>
            <person name="Singh A."/>
            <person name="Seah K."/>
            <person name="Emmerich C."/>
        </authorList>
    </citation>
    <scope>NUCLEOTIDE SEQUENCE</scope>
    <source>
        <strain evidence="2">DP1</strain>
    </source>
</reference>
<evidence type="ECO:0000256" key="1">
    <source>
        <dbReference type="SAM" id="MobiDB-lite"/>
    </source>
</evidence>
<evidence type="ECO:0000313" key="3">
    <source>
        <dbReference type="Proteomes" id="UP001295684"/>
    </source>
</evidence>
<gene>
    <name evidence="2" type="ORF">ECRASSUSDP1_LOCUS2738</name>
</gene>